<dbReference type="PROSITE" id="PS50839">
    <property type="entry name" value="CHASE"/>
    <property type="match status" value="1"/>
</dbReference>
<dbReference type="InterPro" id="IPR003594">
    <property type="entry name" value="HATPase_dom"/>
</dbReference>
<keyword evidence="7 16" id="KW-0812">Transmembrane</keyword>
<evidence type="ECO:0000256" key="11">
    <source>
        <dbReference type="ARBA" id="ARBA00022989"/>
    </source>
</evidence>
<comment type="subcellular location">
    <subcellularLocation>
        <location evidence="3">Cell membrane</location>
    </subcellularLocation>
    <subcellularLocation>
        <location evidence="2">Membrane</location>
        <topology evidence="2">Multi-pass membrane protein</topology>
    </subcellularLocation>
</comment>
<evidence type="ECO:0000256" key="8">
    <source>
        <dbReference type="ARBA" id="ARBA00022741"/>
    </source>
</evidence>
<feature type="domain" description="PAS" evidence="18">
    <location>
        <begin position="348"/>
        <end position="384"/>
    </location>
</feature>
<evidence type="ECO:0000259" key="18">
    <source>
        <dbReference type="PROSITE" id="PS50112"/>
    </source>
</evidence>
<feature type="region of interest" description="Disordered" evidence="15">
    <location>
        <begin position="862"/>
        <end position="885"/>
    </location>
</feature>
<evidence type="ECO:0000256" key="12">
    <source>
        <dbReference type="ARBA" id="ARBA00023012"/>
    </source>
</evidence>
<evidence type="ECO:0000313" key="21">
    <source>
        <dbReference type="Proteomes" id="UP000619260"/>
    </source>
</evidence>
<evidence type="ECO:0000259" key="17">
    <source>
        <dbReference type="PROSITE" id="PS50109"/>
    </source>
</evidence>
<proteinExistence type="predicted"/>
<feature type="domain" description="Histidine kinase" evidence="17">
    <location>
        <begin position="642"/>
        <end position="861"/>
    </location>
</feature>
<keyword evidence="11 16" id="KW-1133">Transmembrane helix</keyword>
<dbReference type="CDD" id="cd00082">
    <property type="entry name" value="HisKA"/>
    <property type="match status" value="1"/>
</dbReference>
<dbReference type="Gene3D" id="3.30.450.350">
    <property type="entry name" value="CHASE domain"/>
    <property type="match status" value="1"/>
</dbReference>
<evidence type="ECO:0000256" key="10">
    <source>
        <dbReference type="ARBA" id="ARBA00022840"/>
    </source>
</evidence>
<keyword evidence="21" id="KW-1185">Reference proteome</keyword>
<keyword evidence="8" id="KW-0547">Nucleotide-binding</keyword>
<evidence type="ECO:0000259" key="19">
    <source>
        <dbReference type="PROSITE" id="PS50839"/>
    </source>
</evidence>
<dbReference type="EC" id="2.7.13.3" evidence="4"/>
<dbReference type="InterPro" id="IPR005467">
    <property type="entry name" value="His_kinase_dom"/>
</dbReference>
<dbReference type="InterPro" id="IPR000014">
    <property type="entry name" value="PAS"/>
</dbReference>
<keyword evidence="9" id="KW-0418">Kinase</keyword>
<dbReference type="Gene3D" id="1.10.287.130">
    <property type="match status" value="1"/>
</dbReference>
<dbReference type="InterPro" id="IPR035965">
    <property type="entry name" value="PAS-like_dom_sf"/>
</dbReference>
<dbReference type="InterPro" id="IPR006189">
    <property type="entry name" value="CHASE_dom"/>
</dbReference>
<dbReference type="SMART" id="SM00388">
    <property type="entry name" value="HisKA"/>
    <property type="match status" value="1"/>
</dbReference>
<accession>A0A8J3YJ71</accession>
<feature type="domain" description="PAS" evidence="18">
    <location>
        <begin position="507"/>
        <end position="543"/>
    </location>
</feature>
<evidence type="ECO:0000256" key="16">
    <source>
        <dbReference type="SAM" id="Phobius"/>
    </source>
</evidence>
<keyword evidence="10" id="KW-0067">ATP-binding</keyword>
<feature type="domain" description="CHASE" evidence="19">
    <location>
        <begin position="149"/>
        <end position="235"/>
    </location>
</feature>
<dbReference type="Pfam" id="PF00512">
    <property type="entry name" value="HisKA"/>
    <property type="match status" value="1"/>
</dbReference>
<dbReference type="PRINTS" id="PR00344">
    <property type="entry name" value="BCTRLSENSOR"/>
</dbReference>
<keyword evidence="6" id="KW-0808">Transferase</keyword>
<dbReference type="GO" id="GO:0007234">
    <property type="term" value="P:osmosensory signaling via phosphorelay pathway"/>
    <property type="evidence" value="ECO:0007669"/>
    <property type="project" value="TreeGrafter"/>
</dbReference>
<dbReference type="PANTHER" id="PTHR42878">
    <property type="entry name" value="TWO-COMPONENT HISTIDINE KINASE"/>
    <property type="match status" value="1"/>
</dbReference>
<dbReference type="CDD" id="cd00130">
    <property type="entry name" value="PAS"/>
    <property type="match status" value="1"/>
</dbReference>
<reference evidence="20" key="1">
    <citation type="submission" date="2021-01" db="EMBL/GenBank/DDBJ databases">
        <title>Whole genome shotgun sequence of Virgisporangium aliadipatigenens NBRC 105644.</title>
        <authorList>
            <person name="Komaki H."/>
            <person name="Tamura T."/>
        </authorList>
    </citation>
    <scope>NUCLEOTIDE SEQUENCE</scope>
    <source>
        <strain evidence="20">NBRC 105644</strain>
    </source>
</reference>
<sequence length="885" mass="93567">MRSAAALTVAVTLTGVLVSVGIGFVLERRERASAAEQLDRRAAIVAETVAAEAGRYVDTLDTLAGAIGAFELSADAFKQVTAPLERMGLAGASSIAYLVPGTDADVPRIQQYWRGRGATDLQLRPQNGHGEHIFSIFSRSLDGQAMPPVGGDIVAIAAPTQALLEARRGARVTVSDTYRLVRDNNVPESARQMSFVLTAPVFGRTDAAGQRPFLGWVLMGLRGQDFIGTTLERASRGLLNVTLRARDSDDALARVATLRTTGAVGNLRREIEVSVAQRRWYLDVDTDAATLPGGTSRVPWAAALAGAALSALVGALVFILATRRARAEQRVRAATARIADGEAQAREQAALLQAVLDSISDGVGVVDADGELMLVNPAAERILGRIIDAEGPDAWQSHFGLRTREGEPFPAAALPLFRALHGESVDNVEVLLGNHAAPDEIHVSVSARPLHPDAGRQGAVAVIRDVTERKRQDLVLASAATRLGNELSRRAMTEAQLRQTRDELAGREAYLADVIDAVDVAIVLYDARGRIVRTNRTAREMAGDVSHTPDPAEAARLVNATTLDGRPLPASDTAQVRIALAGGQADDLEVVISPPGYPRRVLQVSTRPLRGADGAVIGAVSSCSDVTALRDQQAELAAFAGVVAHDLKAPLAGVGGYAELIDEELQSGEADPAVLQPLLKRVCTGVARMGGLIDDLLDYATARDASINATAVDLRSVLDEVVPVVLAGSRTDDRPDIYIGPLPPVHADPAMLRQLMHNLLGNAVKYTPPGRTARVDITAGPDEGDGMVHLRVADRGIGIPEGQHEAIFHTFHRAHRDAAFPGTGLGLAICQRIVHRHGGTIAASDNPGGGARFELTLPAALATAPGREVRPSDPARPADRRTPTG</sequence>
<keyword evidence="5" id="KW-0597">Phosphoprotein</keyword>
<gene>
    <name evidence="20" type="ORF">Val02_18020</name>
</gene>
<feature type="transmembrane region" description="Helical" evidence="16">
    <location>
        <begin position="300"/>
        <end position="322"/>
    </location>
</feature>
<keyword evidence="12" id="KW-0902">Two-component regulatory system</keyword>
<dbReference type="SUPFAM" id="SSF55874">
    <property type="entry name" value="ATPase domain of HSP90 chaperone/DNA topoisomerase II/histidine kinase"/>
    <property type="match status" value="1"/>
</dbReference>
<evidence type="ECO:0000256" key="13">
    <source>
        <dbReference type="ARBA" id="ARBA00023136"/>
    </source>
</evidence>
<comment type="caution">
    <text evidence="20">The sequence shown here is derived from an EMBL/GenBank/DDBJ whole genome shotgun (WGS) entry which is preliminary data.</text>
</comment>
<dbReference type="InterPro" id="IPR013656">
    <property type="entry name" value="PAS_4"/>
</dbReference>
<dbReference type="SMART" id="SM00387">
    <property type="entry name" value="HATPase_c"/>
    <property type="match status" value="1"/>
</dbReference>
<evidence type="ECO:0000256" key="3">
    <source>
        <dbReference type="ARBA" id="ARBA00004236"/>
    </source>
</evidence>
<dbReference type="GO" id="GO:0000156">
    <property type="term" value="F:phosphorelay response regulator activity"/>
    <property type="evidence" value="ECO:0007669"/>
    <property type="project" value="TreeGrafter"/>
</dbReference>
<comment type="catalytic activity">
    <reaction evidence="1">
        <text>ATP + protein L-histidine = ADP + protein N-phospho-L-histidine.</text>
        <dbReference type="EC" id="2.7.13.3"/>
    </reaction>
</comment>
<dbReference type="GO" id="GO:0005886">
    <property type="term" value="C:plasma membrane"/>
    <property type="evidence" value="ECO:0007669"/>
    <property type="project" value="UniProtKB-SubCell"/>
</dbReference>
<evidence type="ECO:0000256" key="4">
    <source>
        <dbReference type="ARBA" id="ARBA00012438"/>
    </source>
</evidence>
<organism evidence="20 21">
    <name type="scientific">Virgisporangium aliadipatigenens</name>
    <dbReference type="NCBI Taxonomy" id="741659"/>
    <lineage>
        <taxon>Bacteria</taxon>
        <taxon>Bacillati</taxon>
        <taxon>Actinomycetota</taxon>
        <taxon>Actinomycetes</taxon>
        <taxon>Micromonosporales</taxon>
        <taxon>Micromonosporaceae</taxon>
        <taxon>Virgisporangium</taxon>
    </lineage>
</organism>
<dbReference type="SUPFAM" id="SSF47384">
    <property type="entry name" value="Homodimeric domain of signal transducing histidine kinase"/>
    <property type="match status" value="1"/>
</dbReference>
<dbReference type="InterPro" id="IPR050351">
    <property type="entry name" value="BphY/WalK/GraS-like"/>
</dbReference>
<dbReference type="Pfam" id="PF08448">
    <property type="entry name" value="PAS_4"/>
    <property type="match status" value="2"/>
</dbReference>
<evidence type="ECO:0000256" key="1">
    <source>
        <dbReference type="ARBA" id="ARBA00000085"/>
    </source>
</evidence>
<dbReference type="PROSITE" id="PS50112">
    <property type="entry name" value="PAS"/>
    <property type="match status" value="2"/>
</dbReference>
<dbReference type="Pfam" id="PF03924">
    <property type="entry name" value="CHASE"/>
    <property type="match status" value="1"/>
</dbReference>
<dbReference type="InterPro" id="IPR036097">
    <property type="entry name" value="HisK_dim/P_sf"/>
</dbReference>
<dbReference type="AlphaFoldDB" id="A0A8J3YJ71"/>
<dbReference type="Pfam" id="PF02518">
    <property type="entry name" value="HATPase_c"/>
    <property type="match status" value="1"/>
</dbReference>
<name>A0A8J3YJ71_9ACTN</name>
<evidence type="ECO:0000256" key="6">
    <source>
        <dbReference type="ARBA" id="ARBA00022679"/>
    </source>
</evidence>
<dbReference type="InterPro" id="IPR003661">
    <property type="entry name" value="HisK_dim/P_dom"/>
</dbReference>
<evidence type="ECO:0000256" key="2">
    <source>
        <dbReference type="ARBA" id="ARBA00004141"/>
    </source>
</evidence>
<evidence type="ECO:0000256" key="7">
    <source>
        <dbReference type="ARBA" id="ARBA00022692"/>
    </source>
</evidence>
<dbReference type="Proteomes" id="UP000619260">
    <property type="component" value="Unassembled WGS sequence"/>
</dbReference>
<dbReference type="Gene3D" id="3.30.450.20">
    <property type="entry name" value="PAS domain"/>
    <property type="match status" value="2"/>
</dbReference>
<dbReference type="Gene3D" id="3.30.565.10">
    <property type="entry name" value="Histidine kinase-like ATPase, C-terminal domain"/>
    <property type="match status" value="1"/>
</dbReference>
<keyword evidence="13 16" id="KW-0472">Membrane</keyword>
<dbReference type="SMART" id="SM00091">
    <property type="entry name" value="PAS"/>
    <property type="match status" value="2"/>
</dbReference>
<evidence type="ECO:0000313" key="20">
    <source>
        <dbReference type="EMBL" id="GIJ44916.1"/>
    </source>
</evidence>
<dbReference type="PROSITE" id="PS50109">
    <property type="entry name" value="HIS_KIN"/>
    <property type="match status" value="1"/>
</dbReference>
<protein>
    <recommendedName>
        <fullName evidence="14">Sensor-like histidine kinase SenX3</fullName>
        <ecNumber evidence="4">2.7.13.3</ecNumber>
    </recommendedName>
</protein>
<dbReference type="PANTHER" id="PTHR42878:SF7">
    <property type="entry name" value="SENSOR HISTIDINE KINASE GLRK"/>
    <property type="match status" value="1"/>
</dbReference>
<evidence type="ECO:0000256" key="5">
    <source>
        <dbReference type="ARBA" id="ARBA00022553"/>
    </source>
</evidence>
<evidence type="ECO:0000256" key="9">
    <source>
        <dbReference type="ARBA" id="ARBA00022777"/>
    </source>
</evidence>
<dbReference type="InterPro" id="IPR004358">
    <property type="entry name" value="Sig_transdc_His_kin-like_C"/>
</dbReference>
<evidence type="ECO:0000256" key="15">
    <source>
        <dbReference type="SAM" id="MobiDB-lite"/>
    </source>
</evidence>
<dbReference type="GO" id="GO:0005524">
    <property type="term" value="F:ATP binding"/>
    <property type="evidence" value="ECO:0007669"/>
    <property type="project" value="UniProtKB-KW"/>
</dbReference>
<dbReference type="GO" id="GO:0000155">
    <property type="term" value="F:phosphorelay sensor kinase activity"/>
    <property type="evidence" value="ECO:0007669"/>
    <property type="project" value="InterPro"/>
</dbReference>
<dbReference type="EMBL" id="BOPF01000005">
    <property type="protein sequence ID" value="GIJ44916.1"/>
    <property type="molecule type" value="Genomic_DNA"/>
</dbReference>
<feature type="compositionally biased region" description="Basic and acidic residues" evidence="15">
    <location>
        <begin position="867"/>
        <end position="885"/>
    </location>
</feature>
<dbReference type="InterPro" id="IPR042240">
    <property type="entry name" value="CHASE_sf"/>
</dbReference>
<dbReference type="GO" id="GO:0030295">
    <property type="term" value="F:protein kinase activator activity"/>
    <property type="evidence" value="ECO:0007669"/>
    <property type="project" value="TreeGrafter"/>
</dbReference>
<dbReference type="FunFam" id="3.30.565.10:FF:000006">
    <property type="entry name" value="Sensor histidine kinase WalK"/>
    <property type="match status" value="1"/>
</dbReference>
<evidence type="ECO:0000256" key="14">
    <source>
        <dbReference type="ARBA" id="ARBA00039401"/>
    </source>
</evidence>
<dbReference type="InterPro" id="IPR036890">
    <property type="entry name" value="HATPase_C_sf"/>
</dbReference>
<dbReference type="SUPFAM" id="SSF55785">
    <property type="entry name" value="PYP-like sensor domain (PAS domain)"/>
    <property type="match status" value="2"/>
</dbReference>